<dbReference type="EMBL" id="JH159161">
    <property type="protein sequence ID" value="EGZ08521.1"/>
    <property type="molecule type" value="Genomic_DNA"/>
</dbReference>
<dbReference type="InterPro" id="IPR011010">
    <property type="entry name" value="DNA_brk_join_enz"/>
</dbReference>
<dbReference type="RefSeq" id="XP_009536693.1">
    <property type="nucleotide sequence ID" value="XM_009538398.1"/>
</dbReference>
<dbReference type="GO" id="GO:0006310">
    <property type="term" value="P:DNA recombination"/>
    <property type="evidence" value="ECO:0007669"/>
    <property type="project" value="UniProtKB-KW"/>
</dbReference>
<proteinExistence type="predicted"/>
<dbReference type="STRING" id="1094619.G5A9E6"/>
<dbReference type="GO" id="GO:0015074">
    <property type="term" value="P:DNA integration"/>
    <property type="evidence" value="ECO:0007669"/>
    <property type="project" value="InterPro"/>
</dbReference>
<evidence type="ECO:0000256" key="2">
    <source>
        <dbReference type="SAM" id="MobiDB-lite"/>
    </source>
</evidence>
<dbReference type="Gene3D" id="1.10.443.10">
    <property type="entry name" value="Intergrase catalytic core"/>
    <property type="match status" value="1"/>
</dbReference>
<dbReference type="AlphaFoldDB" id="G5A9E6"/>
<dbReference type="SUPFAM" id="SSF56349">
    <property type="entry name" value="DNA breaking-rejoining enzymes"/>
    <property type="match status" value="1"/>
</dbReference>
<keyword evidence="4" id="KW-1185">Reference proteome</keyword>
<keyword evidence="1" id="KW-0233">DNA recombination</keyword>
<gene>
    <name evidence="3" type="ORF">PHYSODRAFT_526908</name>
</gene>
<organism evidence="3 4">
    <name type="scientific">Phytophthora sojae (strain P6497)</name>
    <name type="common">Soybean stem and root rot agent</name>
    <name type="synonym">Phytophthora megasperma f. sp. glycines</name>
    <dbReference type="NCBI Taxonomy" id="1094619"/>
    <lineage>
        <taxon>Eukaryota</taxon>
        <taxon>Sar</taxon>
        <taxon>Stramenopiles</taxon>
        <taxon>Oomycota</taxon>
        <taxon>Peronosporomycetes</taxon>
        <taxon>Peronosporales</taxon>
        <taxon>Peronosporaceae</taxon>
        <taxon>Phytophthora</taxon>
    </lineage>
</organism>
<reference evidence="3 4" key="1">
    <citation type="journal article" date="2006" name="Science">
        <title>Phytophthora genome sequences uncover evolutionary origins and mechanisms of pathogenesis.</title>
        <authorList>
            <person name="Tyler B.M."/>
            <person name="Tripathy S."/>
            <person name="Zhang X."/>
            <person name="Dehal P."/>
            <person name="Jiang R.H."/>
            <person name="Aerts A."/>
            <person name="Arredondo F.D."/>
            <person name="Baxter L."/>
            <person name="Bensasson D."/>
            <person name="Beynon J.L."/>
            <person name="Chapman J."/>
            <person name="Damasceno C.M."/>
            <person name="Dorrance A.E."/>
            <person name="Dou D."/>
            <person name="Dickerman A.W."/>
            <person name="Dubchak I.L."/>
            <person name="Garbelotto M."/>
            <person name="Gijzen M."/>
            <person name="Gordon S.G."/>
            <person name="Govers F."/>
            <person name="Grunwald N.J."/>
            <person name="Huang W."/>
            <person name="Ivors K.L."/>
            <person name="Jones R.W."/>
            <person name="Kamoun S."/>
            <person name="Krampis K."/>
            <person name="Lamour K.H."/>
            <person name="Lee M.K."/>
            <person name="McDonald W.H."/>
            <person name="Medina M."/>
            <person name="Meijer H.J."/>
            <person name="Nordberg E.K."/>
            <person name="Maclean D.J."/>
            <person name="Ospina-Giraldo M.D."/>
            <person name="Morris P.F."/>
            <person name="Phuntumart V."/>
            <person name="Putnam N.H."/>
            <person name="Rash S."/>
            <person name="Rose J.K."/>
            <person name="Sakihama Y."/>
            <person name="Salamov A.A."/>
            <person name="Savidor A."/>
            <person name="Scheuring C.F."/>
            <person name="Smith B.M."/>
            <person name="Sobral B.W."/>
            <person name="Terry A."/>
            <person name="Torto-Alalibo T.A."/>
            <person name="Win J."/>
            <person name="Xu Z."/>
            <person name="Zhang H."/>
            <person name="Grigoriev I.V."/>
            <person name="Rokhsar D.S."/>
            <person name="Boore J.L."/>
        </authorList>
    </citation>
    <scope>NUCLEOTIDE SEQUENCE [LARGE SCALE GENOMIC DNA]</scope>
    <source>
        <strain evidence="3 4">P6497</strain>
    </source>
</reference>
<name>G5A9E6_PHYSP</name>
<protein>
    <submittedName>
        <fullName evidence="3">Uncharacterized protein</fullName>
    </submittedName>
</protein>
<evidence type="ECO:0000313" key="4">
    <source>
        <dbReference type="Proteomes" id="UP000002640"/>
    </source>
</evidence>
<feature type="region of interest" description="Disordered" evidence="2">
    <location>
        <begin position="206"/>
        <end position="240"/>
    </location>
</feature>
<dbReference type="InterPro" id="IPR013762">
    <property type="entry name" value="Integrase-like_cat_sf"/>
</dbReference>
<dbReference type="KEGG" id="psoj:PHYSODRAFT_526908"/>
<evidence type="ECO:0000256" key="1">
    <source>
        <dbReference type="ARBA" id="ARBA00023172"/>
    </source>
</evidence>
<dbReference type="GeneID" id="20661071"/>
<sequence>MKRPSTTDPSVSITFGVYKLEGRNTEVAEGRCYNLHHLDDSENPMDALAHLTAWLSYVQGKTDHSWSDGDYVFPALSKVAKSVLKSDTASTGCENARVEWGKKMSEQAFITLLNCVVRDLNRNGKSTRGYVKQEWRDIWFTSHTFRRGGAQYRFMFAVPERRWSLRMVKWWAGWTPNESAETLVRYLLDQAANDEDKQLADCLAPDREAHSGCPTTYSGRKRNLTIPVRQPHRPVPSKSG</sequence>
<dbReference type="InParanoid" id="G5A9E6"/>
<dbReference type="Proteomes" id="UP000002640">
    <property type="component" value="Unassembled WGS sequence"/>
</dbReference>
<dbReference type="GO" id="GO:0003677">
    <property type="term" value="F:DNA binding"/>
    <property type="evidence" value="ECO:0007669"/>
    <property type="project" value="InterPro"/>
</dbReference>
<accession>G5A9E6</accession>
<evidence type="ECO:0000313" key="3">
    <source>
        <dbReference type="EMBL" id="EGZ08521.1"/>
    </source>
</evidence>